<dbReference type="KEGG" id="crq:GCK72_002033"/>
<evidence type="ECO:0000313" key="1">
    <source>
        <dbReference type="EMBL" id="OZF75056.1"/>
    </source>
</evidence>
<organism evidence="1 2">
    <name type="scientific">Caenorhabditis remanei</name>
    <name type="common">Caenorhabditis vulgaris</name>
    <dbReference type="NCBI Taxonomy" id="31234"/>
    <lineage>
        <taxon>Eukaryota</taxon>
        <taxon>Metazoa</taxon>
        <taxon>Ecdysozoa</taxon>
        <taxon>Nematoda</taxon>
        <taxon>Chromadorea</taxon>
        <taxon>Rhabditida</taxon>
        <taxon>Rhabditina</taxon>
        <taxon>Rhabditomorpha</taxon>
        <taxon>Rhabditoidea</taxon>
        <taxon>Rhabditidae</taxon>
        <taxon>Peloderinae</taxon>
        <taxon>Caenorhabditis</taxon>
    </lineage>
</organism>
<comment type="caution">
    <text evidence="1">The sequence shown here is derived from an EMBL/GenBank/DDBJ whole genome shotgun (WGS) entry which is preliminary data.</text>
</comment>
<dbReference type="Proteomes" id="UP000216624">
    <property type="component" value="Unassembled WGS sequence"/>
</dbReference>
<name>A0A260YNR2_CAERE</name>
<dbReference type="eggNOG" id="ENOG502TFZ6">
    <property type="taxonomic scope" value="Eukaryota"/>
</dbReference>
<dbReference type="CTD" id="9815408"/>
<protein>
    <submittedName>
        <fullName evidence="1">Uncharacterized protein</fullName>
    </submittedName>
</protein>
<feature type="non-terminal residue" evidence="1">
    <location>
        <position position="1"/>
    </location>
</feature>
<gene>
    <name evidence="1" type="ORF">FL82_12579</name>
</gene>
<sequence length="123" mass="14456">MQIRFDVPRQRIQFTIQLVYEMKLFLFCTLLFTVIPSVTSVNFLENLCLKCNTTVEMVLPANIDTFYTLSDLAIKNLCSKFSDNYEDTCYSVINVPLRIQYNILWTLISPFRELFCIPLCIFN</sequence>
<dbReference type="OrthoDB" id="5776541at2759"/>
<keyword evidence="2" id="KW-1185">Reference proteome</keyword>
<evidence type="ECO:0000313" key="2">
    <source>
        <dbReference type="Proteomes" id="UP000216624"/>
    </source>
</evidence>
<accession>A0A260YNR2</accession>
<reference evidence="1" key="1">
    <citation type="submission" date="2017-08" db="EMBL/GenBank/DDBJ databases">
        <authorList>
            <person name="de Groot N.N."/>
        </authorList>
    </citation>
    <scope>NUCLEOTIDE SEQUENCE [LARGE SCALE GENOMIC DNA]</scope>
    <source>
        <strain evidence="1">PX439</strain>
    </source>
</reference>
<proteinExistence type="predicted"/>
<dbReference type="EMBL" id="NMWX01000912">
    <property type="protein sequence ID" value="OZF75056.1"/>
    <property type="molecule type" value="Genomic_DNA"/>
</dbReference>
<dbReference type="OMA" id="PFRELIC"/>
<dbReference type="HOGENOM" id="CLU_2279974_0_0_1"/>